<dbReference type="Proteomes" id="UP000596742">
    <property type="component" value="Unassembled WGS sequence"/>
</dbReference>
<sequence>MFLCPFSLHPAKLQEKHSCYSGIPNTALCNDPDDTERIAIYDLQYARNCSKCHCYGSSSTCGQFTLPGSWENYYYYNAISGTQGSQFTTRRTPCPNSGPGGIYTNLVYLRFECVPEDKITDFCAMSMQTEGESVYLQYTPSENRHKIRDCHCFASSLSGGLQIHAVDIRFQHVQMDSTGACGINQKSYLQFDSENQTIKCIDKHIIGGYTNIYNTSNQNMDILLHLDGEPQSVWIRITATTGTKVNVSCENIPPTEVSTEAIISTKKTTFDVATSKPVKTSINPEKTKRPINTTDVERTTKVMRTPSIGLITTTETRLTSTQSTEHLSTISVNHHVSQQNLPEETTKGNIDYMPSEIIG</sequence>
<dbReference type="EMBL" id="UYJE01002073">
    <property type="protein sequence ID" value="VDI07607.1"/>
    <property type="molecule type" value="Genomic_DNA"/>
</dbReference>
<reference evidence="2" key="1">
    <citation type="submission" date="2018-11" db="EMBL/GenBank/DDBJ databases">
        <authorList>
            <person name="Alioto T."/>
            <person name="Alioto T."/>
        </authorList>
    </citation>
    <scope>NUCLEOTIDE SEQUENCE</scope>
</reference>
<feature type="region of interest" description="Disordered" evidence="1">
    <location>
        <begin position="339"/>
        <end position="359"/>
    </location>
</feature>
<dbReference type="AlphaFoldDB" id="A0A8B6CPP1"/>
<name>A0A8B6CPP1_MYTGA</name>
<evidence type="ECO:0000313" key="3">
    <source>
        <dbReference type="Proteomes" id="UP000596742"/>
    </source>
</evidence>
<evidence type="ECO:0000313" key="2">
    <source>
        <dbReference type="EMBL" id="VDI07607.1"/>
    </source>
</evidence>
<protein>
    <submittedName>
        <fullName evidence="2">Uncharacterized protein</fullName>
    </submittedName>
</protein>
<evidence type="ECO:0000256" key="1">
    <source>
        <dbReference type="SAM" id="MobiDB-lite"/>
    </source>
</evidence>
<comment type="caution">
    <text evidence="2">The sequence shown here is derived from an EMBL/GenBank/DDBJ whole genome shotgun (WGS) entry which is preliminary data.</text>
</comment>
<gene>
    <name evidence="2" type="ORF">MGAL_10B027151</name>
</gene>
<organism evidence="2 3">
    <name type="scientific">Mytilus galloprovincialis</name>
    <name type="common">Mediterranean mussel</name>
    <dbReference type="NCBI Taxonomy" id="29158"/>
    <lineage>
        <taxon>Eukaryota</taxon>
        <taxon>Metazoa</taxon>
        <taxon>Spiralia</taxon>
        <taxon>Lophotrochozoa</taxon>
        <taxon>Mollusca</taxon>
        <taxon>Bivalvia</taxon>
        <taxon>Autobranchia</taxon>
        <taxon>Pteriomorphia</taxon>
        <taxon>Mytilida</taxon>
        <taxon>Mytiloidea</taxon>
        <taxon>Mytilidae</taxon>
        <taxon>Mytilinae</taxon>
        <taxon>Mytilus</taxon>
    </lineage>
</organism>
<proteinExistence type="predicted"/>
<accession>A0A8B6CPP1</accession>
<keyword evidence="3" id="KW-1185">Reference proteome</keyword>